<name>A0A7M7JNJ0_VARDE</name>
<dbReference type="GeneID" id="111247366"/>
<dbReference type="EnsemblMetazoa" id="XM_022798182">
    <property type="protein sequence ID" value="XP_022653917"/>
    <property type="gene ID" value="LOC111247366"/>
</dbReference>
<dbReference type="AlphaFoldDB" id="A0A7M7JNJ0"/>
<dbReference type="PANTHER" id="PTHR20882">
    <property type="entry name" value="CYTOPLASMIC TRNA 2-THIOLATION PROTEIN 2"/>
    <property type="match status" value="1"/>
</dbReference>
<dbReference type="Proteomes" id="UP000594260">
    <property type="component" value="Unplaced"/>
</dbReference>
<keyword evidence="2" id="KW-0819">tRNA processing</keyword>
<sequence>MCSNSGNPELLLQHPLDEAQAAKTRNCTCCQGPAVLVIRRVNGYCLSCYQETCRHKFRATIGKSKKIIPGDRVLVWLSPPLGAVAAVALLEESRQDTLHKKLQFDFEYAIIDGQQESIDLANFGSSAQLHRVTSPVDTPPQRNSTLRMAHQAIEALKAVIQFAKANSFNKVFTCETGGDLAQQMLISVALGRGCQLPDITGLSVERDGVTLLRPLREFSDEEIEKYLFSGDLPVPVTPKLPAGIQRLTRDFVNGLQAEFPSTVPTIWRTADKVSALSTNSVTCDLCGYCFWDGSLTPPTDVKSTSVKEVYGAVDALRISAQLSTTLKLERTDSVAKRCYSCRQMNVVQ</sequence>
<dbReference type="RefSeq" id="XP_022653917.1">
    <property type="nucleotide sequence ID" value="XM_022798182.1"/>
</dbReference>
<dbReference type="RefSeq" id="XP_022653910.1">
    <property type="nucleotide sequence ID" value="XM_022798175.1"/>
</dbReference>
<evidence type="ECO:0000256" key="2">
    <source>
        <dbReference type="ARBA" id="ARBA00022694"/>
    </source>
</evidence>
<dbReference type="EnsemblMetazoa" id="XM_022798175">
    <property type="protein sequence ID" value="XP_022653910"/>
    <property type="gene ID" value="LOC111247366"/>
</dbReference>
<dbReference type="GO" id="GO:0005829">
    <property type="term" value="C:cytosol"/>
    <property type="evidence" value="ECO:0007669"/>
    <property type="project" value="TreeGrafter"/>
</dbReference>
<keyword evidence="1" id="KW-0963">Cytoplasm</keyword>
<dbReference type="GO" id="GO:0000049">
    <property type="term" value="F:tRNA binding"/>
    <property type="evidence" value="ECO:0007669"/>
    <property type="project" value="InterPro"/>
</dbReference>
<dbReference type="Gene3D" id="3.40.50.620">
    <property type="entry name" value="HUPs"/>
    <property type="match status" value="1"/>
</dbReference>
<dbReference type="OrthoDB" id="25129at2759"/>
<dbReference type="Pfam" id="PF10288">
    <property type="entry name" value="CTU2"/>
    <property type="match status" value="1"/>
</dbReference>
<dbReference type="InterPro" id="IPR014729">
    <property type="entry name" value="Rossmann-like_a/b/a_fold"/>
</dbReference>
<dbReference type="FunCoup" id="A0A7M7JNJ0">
    <property type="interactions" value="1551"/>
</dbReference>
<dbReference type="OMA" id="PFTETNC"/>
<evidence type="ECO:0008006" key="5">
    <source>
        <dbReference type="Google" id="ProtNLM"/>
    </source>
</evidence>
<accession>A0A7M7JNJ0</accession>
<dbReference type="GO" id="GO:0016783">
    <property type="term" value="F:sulfurtransferase activity"/>
    <property type="evidence" value="ECO:0007669"/>
    <property type="project" value="TreeGrafter"/>
</dbReference>
<proteinExistence type="predicted"/>
<evidence type="ECO:0000256" key="1">
    <source>
        <dbReference type="ARBA" id="ARBA00022490"/>
    </source>
</evidence>
<dbReference type="GO" id="GO:0002143">
    <property type="term" value="P:tRNA wobble position uridine thiolation"/>
    <property type="evidence" value="ECO:0007669"/>
    <property type="project" value="TreeGrafter"/>
</dbReference>
<reference evidence="3" key="1">
    <citation type="submission" date="2021-01" db="UniProtKB">
        <authorList>
            <consortium name="EnsemblMetazoa"/>
        </authorList>
    </citation>
    <scope>IDENTIFICATION</scope>
</reference>
<evidence type="ECO:0000313" key="4">
    <source>
        <dbReference type="Proteomes" id="UP000594260"/>
    </source>
</evidence>
<dbReference type="CTD" id="348180"/>
<evidence type="ECO:0000313" key="3">
    <source>
        <dbReference type="EnsemblMetazoa" id="XP_022653917"/>
    </source>
</evidence>
<dbReference type="PANTHER" id="PTHR20882:SF14">
    <property type="entry name" value="CYTOPLASMIC TRNA 2-THIOLATION PROTEIN 2"/>
    <property type="match status" value="1"/>
</dbReference>
<dbReference type="SUPFAM" id="SSF52402">
    <property type="entry name" value="Adenine nucleotide alpha hydrolases-like"/>
    <property type="match status" value="1"/>
</dbReference>
<dbReference type="InterPro" id="IPR019407">
    <property type="entry name" value="CTU2"/>
</dbReference>
<keyword evidence="4" id="KW-1185">Reference proteome</keyword>
<dbReference type="KEGG" id="vde:111247366"/>
<organism evidence="3 4">
    <name type="scientific">Varroa destructor</name>
    <name type="common">Honeybee mite</name>
    <dbReference type="NCBI Taxonomy" id="109461"/>
    <lineage>
        <taxon>Eukaryota</taxon>
        <taxon>Metazoa</taxon>
        <taxon>Ecdysozoa</taxon>
        <taxon>Arthropoda</taxon>
        <taxon>Chelicerata</taxon>
        <taxon>Arachnida</taxon>
        <taxon>Acari</taxon>
        <taxon>Parasitiformes</taxon>
        <taxon>Mesostigmata</taxon>
        <taxon>Gamasina</taxon>
        <taxon>Dermanyssoidea</taxon>
        <taxon>Varroidae</taxon>
        <taxon>Varroa</taxon>
    </lineage>
</organism>
<protein>
    <recommendedName>
        <fullName evidence="5">Cytoplasmic tRNA 2-thiolation protein 2</fullName>
    </recommendedName>
</protein>
<dbReference type="InParanoid" id="A0A7M7JNJ0"/>